<dbReference type="EMBL" id="MU267647">
    <property type="protein sequence ID" value="KAH7912647.1"/>
    <property type="molecule type" value="Genomic_DNA"/>
</dbReference>
<gene>
    <name evidence="1" type="ORF">BJ138DRAFT_757512</name>
</gene>
<keyword evidence="2" id="KW-1185">Reference proteome</keyword>
<protein>
    <submittedName>
        <fullName evidence="1">Uncharacterized protein</fullName>
    </submittedName>
</protein>
<dbReference type="Proteomes" id="UP000790377">
    <property type="component" value="Unassembled WGS sequence"/>
</dbReference>
<organism evidence="1 2">
    <name type="scientific">Hygrophoropsis aurantiaca</name>
    <dbReference type="NCBI Taxonomy" id="72124"/>
    <lineage>
        <taxon>Eukaryota</taxon>
        <taxon>Fungi</taxon>
        <taxon>Dikarya</taxon>
        <taxon>Basidiomycota</taxon>
        <taxon>Agaricomycotina</taxon>
        <taxon>Agaricomycetes</taxon>
        <taxon>Agaricomycetidae</taxon>
        <taxon>Boletales</taxon>
        <taxon>Coniophorineae</taxon>
        <taxon>Hygrophoropsidaceae</taxon>
        <taxon>Hygrophoropsis</taxon>
    </lineage>
</organism>
<evidence type="ECO:0000313" key="1">
    <source>
        <dbReference type="EMBL" id="KAH7912647.1"/>
    </source>
</evidence>
<name>A0ACB8AJC1_9AGAM</name>
<accession>A0ACB8AJC1</accession>
<reference evidence="1" key="1">
    <citation type="journal article" date="2021" name="New Phytol.">
        <title>Evolutionary innovations through gain and loss of genes in the ectomycorrhizal Boletales.</title>
        <authorList>
            <person name="Wu G."/>
            <person name="Miyauchi S."/>
            <person name="Morin E."/>
            <person name="Kuo A."/>
            <person name="Drula E."/>
            <person name="Varga T."/>
            <person name="Kohler A."/>
            <person name="Feng B."/>
            <person name="Cao Y."/>
            <person name="Lipzen A."/>
            <person name="Daum C."/>
            <person name="Hundley H."/>
            <person name="Pangilinan J."/>
            <person name="Johnson J."/>
            <person name="Barry K."/>
            <person name="LaButti K."/>
            <person name="Ng V."/>
            <person name="Ahrendt S."/>
            <person name="Min B."/>
            <person name="Choi I.G."/>
            <person name="Park H."/>
            <person name="Plett J.M."/>
            <person name="Magnuson J."/>
            <person name="Spatafora J.W."/>
            <person name="Nagy L.G."/>
            <person name="Henrissat B."/>
            <person name="Grigoriev I.V."/>
            <person name="Yang Z.L."/>
            <person name="Xu J."/>
            <person name="Martin F.M."/>
        </authorList>
    </citation>
    <scope>NUCLEOTIDE SEQUENCE</scope>
    <source>
        <strain evidence="1">ATCC 28755</strain>
    </source>
</reference>
<proteinExistence type="predicted"/>
<sequence length="687" mass="75801">MMAPASAPINDNSWSFNYRTRGAHCPDSDGSEDSADDGNDCPPVLSEDSRFLQEMESSTNQETVEYKPNPWRIAKINAACRVAPSLASEESVSSKSDARPASKAPKGRIVDAFKKQAQRPVAPKLPAQPKPKLKSLTISDPKSAVIRRQGGPNPLAAMCSAIGNITDSFKPLNPHPRSIARDPPHIPRVNVSNDTLSPAKHPPVQAVHPRQYEEPKVIQTPTNRAHIPGQAIRTEVQRFNPAISFSSPAKGLTPSHYARDLSSQSSPLRPTYHPSESTGQPISYLHSQRKNSVRCRQPGEHLNRGFRPMLTPLLPSSSHPVRLDDSHVGPTPHGASMGSLPSPQSPDDNTFAYNIASISTQPRNVADQRTPPVNVGHSNAMPQWLASTIQQSILSPYSQTPPIPTDHRVPETNHPLNMTQPSPMPRNGMEAKRRRSPSPDTSPSPKPRPRKFPPHPPRTISPAFTQKSSAYSFAPDENNDEAWSTLPSRKKSRTLQGGQRKATVKQSGGFRLPMPGLRMPVKNNSASRQPDTDLSTNKTKRRVITYLPPPMTTSSEPDDDVFQDEIPADTNDVSRPVECSVIPEDTSVFDVDTLVALPDSDGITLVDDGEDTTIDCDLTDLVARYPDTKKLLKEQKRLRLQFLDLLDLPSCGIVWRDDDNHLLEQDMPPELQIVLWPLFNDNPRIEE</sequence>
<evidence type="ECO:0000313" key="2">
    <source>
        <dbReference type="Proteomes" id="UP000790377"/>
    </source>
</evidence>
<comment type="caution">
    <text evidence="1">The sequence shown here is derived from an EMBL/GenBank/DDBJ whole genome shotgun (WGS) entry which is preliminary data.</text>
</comment>